<comment type="caution">
    <text evidence="2">The sequence shown here is derived from an EMBL/GenBank/DDBJ whole genome shotgun (WGS) entry which is preliminary data.</text>
</comment>
<dbReference type="GO" id="GO:0031267">
    <property type="term" value="F:small GTPase binding"/>
    <property type="evidence" value="ECO:0007669"/>
    <property type="project" value="TreeGrafter"/>
</dbReference>
<evidence type="ECO:0000313" key="3">
    <source>
        <dbReference type="Proteomes" id="UP000792457"/>
    </source>
</evidence>
<dbReference type="PANTHER" id="PTHR47219:SF4">
    <property type="entry name" value="TBC1 DOMAIN FAMILY MEMBER 10A"/>
    <property type="match status" value="1"/>
</dbReference>
<proteinExistence type="predicted"/>
<reference evidence="2" key="1">
    <citation type="submission" date="2013-04" db="EMBL/GenBank/DDBJ databases">
        <authorList>
            <person name="Qu J."/>
            <person name="Murali S.C."/>
            <person name="Bandaranaike D."/>
            <person name="Bellair M."/>
            <person name="Blankenburg K."/>
            <person name="Chao H."/>
            <person name="Dinh H."/>
            <person name="Doddapaneni H."/>
            <person name="Downs B."/>
            <person name="Dugan-Rocha S."/>
            <person name="Elkadiri S."/>
            <person name="Gnanaolivu R.D."/>
            <person name="Hernandez B."/>
            <person name="Javaid M."/>
            <person name="Jayaseelan J.C."/>
            <person name="Lee S."/>
            <person name="Li M."/>
            <person name="Ming W."/>
            <person name="Munidasa M."/>
            <person name="Muniz J."/>
            <person name="Nguyen L."/>
            <person name="Ongeri F."/>
            <person name="Osuji N."/>
            <person name="Pu L.-L."/>
            <person name="Puazo M."/>
            <person name="Qu C."/>
            <person name="Quiroz J."/>
            <person name="Raj R."/>
            <person name="Weissenberger G."/>
            <person name="Xin Y."/>
            <person name="Zou X."/>
            <person name="Han Y."/>
            <person name="Richards S."/>
            <person name="Worley K."/>
            <person name="Muzny D."/>
            <person name="Gibbs R."/>
        </authorList>
    </citation>
    <scope>NUCLEOTIDE SEQUENCE</scope>
    <source>
        <strain evidence="2">Sampled in the wild</strain>
    </source>
</reference>
<dbReference type="InterPro" id="IPR050302">
    <property type="entry name" value="Rab_GAP_TBC_domain"/>
</dbReference>
<gene>
    <name evidence="2" type="ORF">J437_LFUL017963</name>
</gene>
<dbReference type="PANTHER" id="PTHR47219">
    <property type="entry name" value="RAB GTPASE-ACTIVATING PROTEIN 1-LIKE"/>
    <property type="match status" value="1"/>
</dbReference>
<protein>
    <recommendedName>
        <fullName evidence="1">Rab-GAP TBC domain-containing protein</fullName>
    </recommendedName>
</protein>
<dbReference type="FunFam" id="1.10.472.80:FF:000008">
    <property type="entry name" value="TBC1 domain family member 10A"/>
    <property type="match status" value="1"/>
</dbReference>
<dbReference type="PROSITE" id="PS50086">
    <property type="entry name" value="TBC_RABGAP"/>
    <property type="match status" value="1"/>
</dbReference>
<dbReference type="Pfam" id="PF00566">
    <property type="entry name" value="RabGAP-TBC"/>
    <property type="match status" value="1"/>
</dbReference>
<sequence length="115" mass="13647">MTEWFLCVYTRTLPWTTILRIWDMFLCEGVKVVIKVALVLLKFGLGRPDVLRKCPTMYETLEVLRNLPSDVMEEEFVVHQILRLNLTEEDFTKEHRRQVEQLKANQENGSKHKGR</sequence>
<dbReference type="Gene3D" id="1.10.472.80">
    <property type="entry name" value="Ypt/Rab-GAP domain of gyp1p, domain 3"/>
    <property type="match status" value="1"/>
</dbReference>
<dbReference type="Proteomes" id="UP000792457">
    <property type="component" value="Unassembled WGS sequence"/>
</dbReference>
<name>A0A8K0KQU9_LADFU</name>
<evidence type="ECO:0000313" key="2">
    <source>
        <dbReference type="EMBL" id="KAG8239350.1"/>
    </source>
</evidence>
<organism evidence="2 3">
    <name type="scientific">Ladona fulva</name>
    <name type="common">Scarce chaser dragonfly</name>
    <name type="synonym">Libellula fulva</name>
    <dbReference type="NCBI Taxonomy" id="123851"/>
    <lineage>
        <taxon>Eukaryota</taxon>
        <taxon>Metazoa</taxon>
        <taxon>Ecdysozoa</taxon>
        <taxon>Arthropoda</taxon>
        <taxon>Hexapoda</taxon>
        <taxon>Insecta</taxon>
        <taxon>Pterygota</taxon>
        <taxon>Palaeoptera</taxon>
        <taxon>Odonata</taxon>
        <taxon>Epiprocta</taxon>
        <taxon>Anisoptera</taxon>
        <taxon>Libelluloidea</taxon>
        <taxon>Libellulidae</taxon>
        <taxon>Ladona</taxon>
    </lineage>
</organism>
<dbReference type="GO" id="GO:0005096">
    <property type="term" value="F:GTPase activator activity"/>
    <property type="evidence" value="ECO:0007669"/>
    <property type="project" value="TreeGrafter"/>
</dbReference>
<dbReference type="InterPro" id="IPR000195">
    <property type="entry name" value="Rab-GAP-TBC_dom"/>
</dbReference>
<evidence type="ECO:0000259" key="1">
    <source>
        <dbReference type="PROSITE" id="PS50086"/>
    </source>
</evidence>
<dbReference type="AlphaFoldDB" id="A0A8K0KQU9"/>
<dbReference type="OrthoDB" id="159449at2759"/>
<feature type="domain" description="Rab-GAP TBC" evidence="1">
    <location>
        <begin position="1"/>
        <end position="29"/>
    </location>
</feature>
<dbReference type="EMBL" id="KZ309607">
    <property type="protein sequence ID" value="KAG8239350.1"/>
    <property type="molecule type" value="Genomic_DNA"/>
</dbReference>
<keyword evidence="3" id="KW-1185">Reference proteome</keyword>
<accession>A0A8K0KQU9</accession>
<dbReference type="InterPro" id="IPR035969">
    <property type="entry name" value="Rab-GAP_TBC_sf"/>
</dbReference>
<reference evidence="2" key="2">
    <citation type="submission" date="2017-10" db="EMBL/GenBank/DDBJ databases">
        <title>Ladona fulva Genome sequencing and assembly.</title>
        <authorList>
            <person name="Murali S."/>
            <person name="Richards S."/>
            <person name="Bandaranaike D."/>
            <person name="Bellair M."/>
            <person name="Blankenburg K."/>
            <person name="Chao H."/>
            <person name="Dinh H."/>
            <person name="Doddapaneni H."/>
            <person name="Dugan-Rocha S."/>
            <person name="Elkadiri S."/>
            <person name="Gnanaolivu R."/>
            <person name="Hernandez B."/>
            <person name="Skinner E."/>
            <person name="Javaid M."/>
            <person name="Lee S."/>
            <person name="Li M."/>
            <person name="Ming W."/>
            <person name="Munidasa M."/>
            <person name="Muniz J."/>
            <person name="Nguyen L."/>
            <person name="Hughes D."/>
            <person name="Osuji N."/>
            <person name="Pu L.-L."/>
            <person name="Puazo M."/>
            <person name="Qu C."/>
            <person name="Quiroz J."/>
            <person name="Raj R."/>
            <person name="Weissenberger G."/>
            <person name="Xin Y."/>
            <person name="Zou X."/>
            <person name="Han Y."/>
            <person name="Worley K."/>
            <person name="Muzny D."/>
            <person name="Gibbs R."/>
        </authorList>
    </citation>
    <scope>NUCLEOTIDE SEQUENCE</scope>
    <source>
        <strain evidence="2">Sampled in the wild</strain>
    </source>
</reference>
<dbReference type="SUPFAM" id="SSF47923">
    <property type="entry name" value="Ypt/Rab-GAP domain of gyp1p"/>
    <property type="match status" value="1"/>
</dbReference>